<sequence>MTNRTALAVAARFCEAMERRDADLLAALYSEDAVIWHSHDEIEQSKDEGVATARAFFATLRSCSVELTALQSSDTGFVQQHRLVGERLNGRRFRGAPLCVIAAVRDGRIVRIDEYVGLKPRAA</sequence>
<dbReference type="EMBL" id="JAINVV010000010">
    <property type="protein sequence ID" value="MBY8824916.1"/>
    <property type="molecule type" value="Genomic_DNA"/>
</dbReference>
<accession>A0ABS7PUI0</accession>
<name>A0ABS7PUI0_9SPHN</name>
<keyword evidence="3" id="KW-1185">Reference proteome</keyword>
<gene>
    <name evidence="2" type="ORF">K7G82_21610</name>
</gene>
<dbReference type="Proteomes" id="UP000706039">
    <property type="component" value="Unassembled WGS sequence"/>
</dbReference>
<evidence type="ECO:0000259" key="1">
    <source>
        <dbReference type="Pfam" id="PF12680"/>
    </source>
</evidence>
<dbReference type="Gene3D" id="3.10.450.50">
    <property type="match status" value="1"/>
</dbReference>
<dbReference type="Pfam" id="PF12680">
    <property type="entry name" value="SnoaL_2"/>
    <property type="match status" value="1"/>
</dbReference>
<organism evidence="2 3">
    <name type="scientific">Sphingomonas colocasiae</name>
    <dbReference type="NCBI Taxonomy" id="1848973"/>
    <lineage>
        <taxon>Bacteria</taxon>
        <taxon>Pseudomonadati</taxon>
        <taxon>Pseudomonadota</taxon>
        <taxon>Alphaproteobacteria</taxon>
        <taxon>Sphingomonadales</taxon>
        <taxon>Sphingomonadaceae</taxon>
        <taxon>Sphingomonas</taxon>
    </lineage>
</organism>
<reference evidence="2 3" key="1">
    <citation type="submission" date="2021-08" db="EMBL/GenBank/DDBJ databases">
        <authorList>
            <person name="Tuo L."/>
        </authorList>
    </citation>
    <scope>NUCLEOTIDE SEQUENCE [LARGE SCALE GENOMIC DNA]</scope>
    <source>
        <strain evidence="2 3">JCM 31229</strain>
    </source>
</reference>
<evidence type="ECO:0000313" key="2">
    <source>
        <dbReference type="EMBL" id="MBY8824916.1"/>
    </source>
</evidence>
<proteinExistence type="predicted"/>
<evidence type="ECO:0000313" key="3">
    <source>
        <dbReference type="Proteomes" id="UP000706039"/>
    </source>
</evidence>
<protein>
    <submittedName>
        <fullName evidence="2">Nuclear transport factor 2 family protein</fullName>
    </submittedName>
</protein>
<comment type="caution">
    <text evidence="2">The sequence shown here is derived from an EMBL/GenBank/DDBJ whole genome shotgun (WGS) entry which is preliminary data.</text>
</comment>
<feature type="domain" description="SnoaL-like" evidence="1">
    <location>
        <begin position="11"/>
        <end position="112"/>
    </location>
</feature>
<dbReference type="SUPFAM" id="SSF54427">
    <property type="entry name" value="NTF2-like"/>
    <property type="match status" value="1"/>
</dbReference>
<dbReference type="InterPro" id="IPR032710">
    <property type="entry name" value="NTF2-like_dom_sf"/>
</dbReference>
<dbReference type="InterPro" id="IPR037401">
    <property type="entry name" value="SnoaL-like"/>
</dbReference>
<dbReference type="RefSeq" id="WP_222992022.1">
    <property type="nucleotide sequence ID" value="NZ_JAINVV010000010.1"/>
</dbReference>